<protein>
    <submittedName>
        <fullName evidence="9">AAA family ATPase</fullName>
    </submittedName>
</protein>
<dbReference type="EMBL" id="JBHSQE010000001">
    <property type="protein sequence ID" value="MFC6145480.1"/>
    <property type="molecule type" value="Genomic_DNA"/>
</dbReference>
<dbReference type="PANTHER" id="PTHR42771">
    <property type="entry name" value="IRON(3+)-HYDROXAMATE IMPORT ATP-BINDING PROTEIN FHUC"/>
    <property type="match status" value="1"/>
</dbReference>
<keyword evidence="7" id="KW-0472">Membrane</keyword>
<dbReference type="Gene3D" id="3.40.50.300">
    <property type="entry name" value="P-loop containing nucleotide triphosphate hydrolases"/>
    <property type="match status" value="2"/>
</dbReference>
<sequence length="235" mass="25567">MRKYFVHGYRRAFHPQAPAWVDNVPAFRALRDGLNLRQPITLFTGENGVGKSTLLEGIAVSAGFNALGGAYGETITGRENPLRHAATLLRGPRAMNGHFLRAEAHYGVSSQFNLTHDTDLYALSHGESVLRIVQESFHGAGLFLLDEPESGLSFIRQMTLLAELHQIAEAGAQLIIATHSPVLLALPGARIYEFTADGGLLEGIGVEETTSYRALRDFLADPHGIADYMLDVTDA</sequence>
<gene>
    <name evidence="9" type="ORF">ACFPUZ_01470</name>
</gene>
<evidence type="ECO:0000256" key="4">
    <source>
        <dbReference type="ARBA" id="ARBA00022496"/>
    </source>
</evidence>
<reference evidence="10" key="1">
    <citation type="journal article" date="2019" name="Int. J. Syst. Evol. Microbiol.">
        <title>The Global Catalogue of Microorganisms (GCM) 10K type strain sequencing project: providing services to taxonomists for standard genome sequencing and annotation.</title>
        <authorList>
            <consortium name="The Broad Institute Genomics Platform"/>
            <consortium name="The Broad Institute Genome Sequencing Center for Infectious Disease"/>
            <person name="Wu L."/>
            <person name="Ma J."/>
        </authorList>
    </citation>
    <scope>NUCLEOTIDE SEQUENCE [LARGE SCALE GENOMIC DNA]</scope>
    <source>
        <strain evidence="10">CCUG 51943</strain>
    </source>
</reference>
<dbReference type="InterPro" id="IPR051535">
    <property type="entry name" value="Siderophore_ABC-ATPase"/>
</dbReference>
<dbReference type="Pfam" id="PF13304">
    <property type="entry name" value="AAA_21"/>
    <property type="match status" value="1"/>
</dbReference>
<evidence type="ECO:0000256" key="5">
    <source>
        <dbReference type="ARBA" id="ARBA00023004"/>
    </source>
</evidence>
<dbReference type="CDD" id="cd00267">
    <property type="entry name" value="ABC_ATPase"/>
    <property type="match status" value="1"/>
</dbReference>
<dbReference type="InterPro" id="IPR038729">
    <property type="entry name" value="Rad50/SbcC_AAA"/>
</dbReference>
<evidence type="ECO:0000259" key="8">
    <source>
        <dbReference type="SMART" id="SM00382"/>
    </source>
</evidence>
<name>A0ABW1QA95_9CORY</name>
<comment type="subcellular location">
    <subcellularLocation>
        <location evidence="1">Cell membrane</location>
        <topology evidence="1">Peripheral membrane protein</topology>
    </subcellularLocation>
</comment>
<keyword evidence="10" id="KW-1185">Reference proteome</keyword>
<dbReference type="PANTHER" id="PTHR42771:SF2">
    <property type="entry name" value="IRON(3+)-HYDROXAMATE IMPORT ATP-BINDING PROTEIN FHUC"/>
    <property type="match status" value="1"/>
</dbReference>
<evidence type="ECO:0000256" key="6">
    <source>
        <dbReference type="ARBA" id="ARBA00023065"/>
    </source>
</evidence>
<keyword evidence="5" id="KW-0408">Iron</keyword>
<dbReference type="Pfam" id="PF13476">
    <property type="entry name" value="AAA_23"/>
    <property type="match status" value="1"/>
</dbReference>
<feature type="domain" description="AAA+ ATPase" evidence="8">
    <location>
        <begin position="37"/>
        <end position="198"/>
    </location>
</feature>
<organism evidence="9 10">
    <name type="scientific">Corynebacterium nasicanis</name>
    <dbReference type="NCBI Taxonomy" id="1448267"/>
    <lineage>
        <taxon>Bacteria</taxon>
        <taxon>Bacillati</taxon>
        <taxon>Actinomycetota</taxon>
        <taxon>Actinomycetes</taxon>
        <taxon>Mycobacteriales</taxon>
        <taxon>Corynebacteriaceae</taxon>
        <taxon>Corynebacterium</taxon>
    </lineage>
</organism>
<keyword evidence="2" id="KW-0813">Transport</keyword>
<keyword evidence="3" id="KW-1003">Cell membrane</keyword>
<dbReference type="RefSeq" id="WP_376999173.1">
    <property type="nucleotide sequence ID" value="NZ_JBHSQE010000001.1"/>
</dbReference>
<keyword evidence="4" id="KW-0410">Iron transport</keyword>
<dbReference type="InterPro" id="IPR027417">
    <property type="entry name" value="P-loop_NTPase"/>
</dbReference>
<evidence type="ECO:0000256" key="1">
    <source>
        <dbReference type="ARBA" id="ARBA00004202"/>
    </source>
</evidence>
<dbReference type="InterPro" id="IPR003593">
    <property type="entry name" value="AAA+_ATPase"/>
</dbReference>
<proteinExistence type="predicted"/>
<accession>A0ABW1QA95</accession>
<dbReference type="SMART" id="SM00382">
    <property type="entry name" value="AAA"/>
    <property type="match status" value="1"/>
</dbReference>
<evidence type="ECO:0000313" key="9">
    <source>
        <dbReference type="EMBL" id="MFC6145480.1"/>
    </source>
</evidence>
<evidence type="ECO:0000313" key="10">
    <source>
        <dbReference type="Proteomes" id="UP001596244"/>
    </source>
</evidence>
<evidence type="ECO:0000256" key="7">
    <source>
        <dbReference type="ARBA" id="ARBA00023136"/>
    </source>
</evidence>
<keyword evidence="6" id="KW-0406">Ion transport</keyword>
<dbReference type="SUPFAM" id="SSF52540">
    <property type="entry name" value="P-loop containing nucleoside triphosphate hydrolases"/>
    <property type="match status" value="1"/>
</dbReference>
<evidence type="ECO:0000256" key="2">
    <source>
        <dbReference type="ARBA" id="ARBA00022448"/>
    </source>
</evidence>
<comment type="caution">
    <text evidence="9">The sequence shown here is derived from an EMBL/GenBank/DDBJ whole genome shotgun (WGS) entry which is preliminary data.</text>
</comment>
<dbReference type="InterPro" id="IPR003959">
    <property type="entry name" value="ATPase_AAA_core"/>
</dbReference>
<dbReference type="Proteomes" id="UP001596244">
    <property type="component" value="Unassembled WGS sequence"/>
</dbReference>
<evidence type="ECO:0000256" key="3">
    <source>
        <dbReference type="ARBA" id="ARBA00022475"/>
    </source>
</evidence>